<dbReference type="EMBL" id="BMOS01000048">
    <property type="protein sequence ID" value="GGN66683.1"/>
    <property type="molecule type" value="Genomic_DNA"/>
</dbReference>
<dbReference type="InterPro" id="IPR007165">
    <property type="entry name" value="Phage_holin_4_2"/>
</dbReference>
<dbReference type="PANTHER" id="PTHR37309:SF1">
    <property type="entry name" value="SLR0284 PROTEIN"/>
    <property type="match status" value="1"/>
</dbReference>
<dbReference type="Pfam" id="PF04020">
    <property type="entry name" value="Phage_holin_4_2"/>
    <property type="match status" value="1"/>
</dbReference>
<keyword evidence="1" id="KW-0472">Membrane</keyword>
<evidence type="ECO:0000256" key="1">
    <source>
        <dbReference type="SAM" id="Phobius"/>
    </source>
</evidence>
<keyword evidence="3" id="KW-1185">Reference proteome</keyword>
<name>A0A917Y3M8_9BACI</name>
<comment type="caution">
    <text evidence="2">The sequence shown here is derived from an EMBL/GenBank/DDBJ whole genome shotgun (WGS) entry which is preliminary data.</text>
</comment>
<reference evidence="2" key="2">
    <citation type="submission" date="2020-09" db="EMBL/GenBank/DDBJ databases">
        <authorList>
            <person name="Sun Q."/>
            <person name="Ohkuma M."/>
        </authorList>
    </citation>
    <scope>NUCLEOTIDE SEQUENCE</scope>
    <source>
        <strain evidence="2">JCM 17251</strain>
    </source>
</reference>
<organism evidence="2 3">
    <name type="scientific">Oceanobacillus indicireducens</name>
    <dbReference type="NCBI Taxonomy" id="1004261"/>
    <lineage>
        <taxon>Bacteria</taxon>
        <taxon>Bacillati</taxon>
        <taxon>Bacillota</taxon>
        <taxon>Bacilli</taxon>
        <taxon>Bacillales</taxon>
        <taxon>Bacillaceae</taxon>
        <taxon>Oceanobacillus</taxon>
    </lineage>
</organism>
<sequence length="114" mass="12091">MMRFLISLGLNTVALLIVNEIFASFYIEGIGTAILASIILAILNVLLKPILIILTLPITILTMGLFLLVINAITLMATQALMGSSFVIDGFGTAFIASIIISLITLVLGGLVKE</sequence>
<feature type="transmembrane region" description="Helical" evidence="1">
    <location>
        <begin position="33"/>
        <end position="58"/>
    </location>
</feature>
<gene>
    <name evidence="2" type="primary">yvlD</name>
    <name evidence="2" type="ORF">GCM10007971_36960</name>
</gene>
<dbReference type="PANTHER" id="PTHR37309">
    <property type="entry name" value="SLR0284 PROTEIN"/>
    <property type="match status" value="1"/>
</dbReference>
<keyword evidence="1" id="KW-0812">Transmembrane</keyword>
<dbReference type="Proteomes" id="UP000624041">
    <property type="component" value="Unassembled WGS sequence"/>
</dbReference>
<keyword evidence="1" id="KW-1133">Transmembrane helix</keyword>
<dbReference type="AlphaFoldDB" id="A0A917Y3M8"/>
<protein>
    <submittedName>
        <fullName evidence="2">Membrane protein YvlD</fullName>
    </submittedName>
</protein>
<evidence type="ECO:0000313" key="2">
    <source>
        <dbReference type="EMBL" id="GGN66683.1"/>
    </source>
</evidence>
<accession>A0A917Y3M8</accession>
<feature type="transmembrane region" description="Helical" evidence="1">
    <location>
        <begin position="94"/>
        <end position="112"/>
    </location>
</feature>
<reference evidence="2" key="1">
    <citation type="journal article" date="2014" name="Int. J. Syst. Evol. Microbiol.">
        <title>Complete genome sequence of Corynebacterium casei LMG S-19264T (=DSM 44701T), isolated from a smear-ripened cheese.</title>
        <authorList>
            <consortium name="US DOE Joint Genome Institute (JGI-PGF)"/>
            <person name="Walter F."/>
            <person name="Albersmeier A."/>
            <person name="Kalinowski J."/>
            <person name="Ruckert C."/>
        </authorList>
    </citation>
    <scope>NUCLEOTIDE SEQUENCE</scope>
    <source>
        <strain evidence="2">JCM 17251</strain>
    </source>
</reference>
<proteinExistence type="predicted"/>
<evidence type="ECO:0000313" key="3">
    <source>
        <dbReference type="Proteomes" id="UP000624041"/>
    </source>
</evidence>